<dbReference type="InterPro" id="IPR007110">
    <property type="entry name" value="Ig-like_dom"/>
</dbReference>
<dbReference type="EMBL" id="CAJOBJ010043481">
    <property type="protein sequence ID" value="CAF4337959.1"/>
    <property type="molecule type" value="Genomic_DNA"/>
</dbReference>
<organism evidence="2 3">
    <name type="scientific">Rotaria magnacalcarata</name>
    <dbReference type="NCBI Taxonomy" id="392030"/>
    <lineage>
        <taxon>Eukaryota</taxon>
        <taxon>Metazoa</taxon>
        <taxon>Spiralia</taxon>
        <taxon>Gnathifera</taxon>
        <taxon>Rotifera</taxon>
        <taxon>Eurotatoria</taxon>
        <taxon>Bdelloidea</taxon>
        <taxon>Philodinida</taxon>
        <taxon>Philodinidae</taxon>
        <taxon>Rotaria</taxon>
    </lineage>
</organism>
<protein>
    <recommendedName>
        <fullName evidence="1">Ig-like domain-containing protein</fullName>
    </recommendedName>
</protein>
<dbReference type="SUPFAM" id="SSF48726">
    <property type="entry name" value="Immunoglobulin"/>
    <property type="match status" value="1"/>
</dbReference>
<dbReference type="InterPro" id="IPR013783">
    <property type="entry name" value="Ig-like_fold"/>
</dbReference>
<accession>A0A8S2UDD4</accession>
<name>A0A8S2UDD4_9BILA</name>
<feature type="domain" description="Ig-like" evidence="1">
    <location>
        <begin position="5"/>
        <end position="79"/>
    </location>
</feature>
<dbReference type="Gene3D" id="2.60.40.10">
    <property type="entry name" value="Immunoglobulins"/>
    <property type="match status" value="1"/>
</dbReference>
<gene>
    <name evidence="2" type="ORF">GIL414_LOCUS27426</name>
</gene>
<feature type="non-terminal residue" evidence="2">
    <location>
        <position position="1"/>
    </location>
</feature>
<reference evidence="2" key="1">
    <citation type="submission" date="2021-02" db="EMBL/GenBank/DDBJ databases">
        <authorList>
            <person name="Nowell W R."/>
        </authorList>
    </citation>
    <scope>NUCLEOTIDE SEQUENCE</scope>
</reference>
<dbReference type="Proteomes" id="UP000681720">
    <property type="component" value="Unassembled WGS sequence"/>
</dbReference>
<dbReference type="InterPro" id="IPR013098">
    <property type="entry name" value="Ig_I-set"/>
</dbReference>
<proteinExistence type="predicted"/>
<dbReference type="Pfam" id="PF07679">
    <property type="entry name" value="I-set"/>
    <property type="match status" value="1"/>
</dbReference>
<dbReference type="PROSITE" id="PS50835">
    <property type="entry name" value="IG_LIKE"/>
    <property type="match status" value="1"/>
</dbReference>
<dbReference type="InterPro" id="IPR036179">
    <property type="entry name" value="Ig-like_dom_sf"/>
</dbReference>
<comment type="caution">
    <text evidence="2">The sequence shown here is derived from an EMBL/GenBank/DDBJ whole genome shotgun (WGS) entry which is preliminary data.</text>
</comment>
<evidence type="ECO:0000313" key="3">
    <source>
        <dbReference type="Proteomes" id="UP000681720"/>
    </source>
</evidence>
<sequence length="79" mass="9199">NEDLQFIRRLPQSIDVIGGRDIIIECEMNKLDTQAIWKKDNEFIRNPQKFIPISENKKHKLIIKDATSEDSGLYTVIVN</sequence>
<feature type="non-terminal residue" evidence="2">
    <location>
        <position position="79"/>
    </location>
</feature>
<dbReference type="AlphaFoldDB" id="A0A8S2UDD4"/>
<evidence type="ECO:0000313" key="2">
    <source>
        <dbReference type="EMBL" id="CAF4337959.1"/>
    </source>
</evidence>
<evidence type="ECO:0000259" key="1">
    <source>
        <dbReference type="PROSITE" id="PS50835"/>
    </source>
</evidence>